<dbReference type="EMBL" id="JBEPLT010000003">
    <property type="protein sequence ID" value="MET3559863.1"/>
    <property type="molecule type" value="Genomic_DNA"/>
</dbReference>
<dbReference type="InterPro" id="IPR011014">
    <property type="entry name" value="MscS_channel_TM-2"/>
</dbReference>
<dbReference type="InterPro" id="IPR023408">
    <property type="entry name" value="MscS_beta-dom_sf"/>
</dbReference>
<keyword evidence="6 7" id="KW-0472">Membrane</keyword>
<sequence length="792" mass="90191">MYSFFRKKLRIVFFIFGIIIIFNSCAWKHLEAQNVIIGQSVDAHSIDEIIQQQQLVIKVLEQSTETLKKDFENKPEDERALAELRLRARNISQRALEEAFILRTPLNNINIFLNQFTELDDDLKNSKNQDKKHSHLIEQKAKINNLVLRFEKVFLATNRIAELSISQSRELFKRRLTHRLEFSMPVVKRLVEKTKEASFDFLLLLRSWFNFVFYFKLLQLFLSFLIPFFIALGLSYFSRKFLAHMRWNFIKRYEEISYLQRLFVAFISVFLPSLICIVCIYFVSFLFRSFSLDPGKLTTVFDMVGCQIILVFLINRLAVVLLSSNMKHFQLLNIAPSAAYQLVILFTVLGVVLAFDAVLDSIYQIISASLSLTIVKSFITVFLVAILLFVISFVPLRFRWRFPQNNKESEALFFPLYIRIPLILLGLSLLVMDLLGYVGLARFIVQQIMISGAFLVLMYLGIKSAQAIRTKGQFMKTRVGFALMQWLHLEEKTMNQLGGVLSIFLSLFVIVFCVVPIIVQFGFSYSDLRAVLWQFMTGFQIGNVYVSLTSIGTGVVAFFACWFFVRRFINCLDETVLAHGEFDSGVRNSIEMVINYVGVVVSALIGLSIAGLELKNFALIAGGLSLGIGFGLQNIVQNFVSGLIILIGRPFKLGDYVESGSVGGIVKRISVRATELETFQHKTIIIPNSSLINNNVSNWTRRNKIGQVDIPITVSSHIPPECVAEILLEIACATEGVLKNPAPQVSFTAFDSKKFTFNLAIYVPNITSPSKVTNALRFVLYKRFVEEGILEC</sequence>
<evidence type="ECO:0000313" key="10">
    <source>
        <dbReference type="EMBL" id="MET3559863.1"/>
    </source>
</evidence>
<feature type="transmembrane region" description="Helical" evidence="7">
    <location>
        <begin position="378"/>
        <end position="396"/>
    </location>
</feature>
<feature type="domain" description="Mechanosensitive ion channel MscS" evidence="8">
    <location>
        <begin position="634"/>
        <end position="701"/>
    </location>
</feature>
<keyword evidence="11" id="KW-1185">Reference proteome</keyword>
<dbReference type="RefSeq" id="WP_354185768.1">
    <property type="nucleotide sequence ID" value="NZ_JBEPLT010000003.1"/>
</dbReference>
<feature type="transmembrane region" description="Helical" evidence="7">
    <location>
        <begin position="444"/>
        <end position="462"/>
    </location>
</feature>
<dbReference type="Pfam" id="PF00924">
    <property type="entry name" value="MS_channel_2nd"/>
    <property type="match status" value="1"/>
</dbReference>
<keyword evidence="5 7" id="KW-1133">Transmembrane helix</keyword>
<dbReference type="Gene3D" id="3.30.70.100">
    <property type="match status" value="1"/>
</dbReference>
<evidence type="ECO:0000259" key="8">
    <source>
        <dbReference type="Pfam" id="PF00924"/>
    </source>
</evidence>
<proteinExistence type="inferred from homology"/>
<feature type="transmembrane region" description="Helical" evidence="7">
    <location>
        <begin position="618"/>
        <end position="647"/>
    </location>
</feature>
<feature type="transmembrane region" description="Helical" evidence="7">
    <location>
        <begin position="416"/>
        <end position="438"/>
    </location>
</feature>
<dbReference type="Gene3D" id="1.10.287.1260">
    <property type="match status" value="1"/>
</dbReference>
<dbReference type="Pfam" id="PF21082">
    <property type="entry name" value="MS_channel_3rd"/>
    <property type="match status" value="1"/>
</dbReference>
<feature type="transmembrane region" description="Helical" evidence="7">
    <location>
        <begin position="258"/>
        <end position="287"/>
    </location>
</feature>
<evidence type="ECO:0000256" key="4">
    <source>
        <dbReference type="ARBA" id="ARBA00022692"/>
    </source>
</evidence>
<evidence type="ECO:0000256" key="6">
    <source>
        <dbReference type="ARBA" id="ARBA00023136"/>
    </source>
</evidence>
<dbReference type="InterPro" id="IPR006686">
    <property type="entry name" value="MscS_channel_CS"/>
</dbReference>
<evidence type="ECO:0000256" key="3">
    <source>
        <dbReference type="ARBA" id="ARBA00022475"/>
    </source>
</evidence>
<protein>
    <submittedName>
        <fullName evidence="10">Small-conductance mechanosensitive channel</fullName>
    </submittedName>
</protein>
<feature type="transmembrane region" description="Helical" evidence="7">
    <location>
        <begin position="342"/>
        <end position="366"/>
    </location>
</feature>
<feature type="transmembrane region" description="Helical" evidence="7">
    <location>
        <begin position="543"/>
        <end position="565"/>
    </location>
</feature>
<dbReference type="SUPFAM" id="SSF82689">
    <property type="entry name" value="Mechanosensitive channel protein MscS (YggB), C-terminal domain"/>
    <property type="match status" value="1"/>
</dbReference>
<evidence type="ECO:0000256" key="1">
    <source>
        <dbReference type="ARBA" id="ARBA00004651"/>
    </source>
</evidence>
<feature type="domain" description="Mechanosensitive ion channel MscS C-terminal" evidence="9">
    <location>
        <begin position="708"/>
        <end position="781"/>
    </location>
</feature>
<dbReference type="InterPro" id="IPR010920">
    <property type="entry name" value="LSM_dom_sf"/>
</dbReference>
<keyword evidence="3" id="KW-1003">Cell membrane</keyword>
<dbReference type="PANTHER" id="PTHR30347">
    <property type="entry name" value="POTASSIUM CHANNEL RELATED"/>
    <property type="match status" value="1"/>
</dbReference>
<accession>A0ABV2FN08</accession>
<evidence type="ECO:0000259" key="9">
    <source>
        <dbReference type="Pfam" id="PF21082"/>
    </source>
</evidence>
<feature type="transmembrane region" description="Helical" evidence="7">
    <location>
        <begin position="299"/>
        <end position="322"/>
    </location>
</feature>
<evidence type="ECO:0000313" key="11">
    <source>
        <dbReference type="Proteomes" id="UP001549112"/>
    </source>
</evidence>
<gene>
    <name evidence="10" type="ORF">ABID39_000541</name>
</gene>
<feature type="transmembrane region" description="Helical" evidence="7">
    <location>
        <begin position="211"/>
        <end position="237"/>
    </location>
</feature>
<comment type="similarity">
    <text evidence="2">Belongs to the MscS (TC 1.A.23) family.</text>
</comment>
<feature type="transmembrane region" description="Helical" evidence="7">
    <location>
        <begin position="593"/>
        <end position="612"/>
    </location>
</feature>
<feature type="transmembrane region" description="Helical" evidence="7">
    <location>
        <begin position="497"/>
        <end position="523"/>
    </location>
</feature>
<organism evidence="10 11">
    <name type="scientific">Bartonella japonica</name>
    <dbReference type="NCBI Taxonomy" id="357761"/>
    <lineage>
        <taxon>Bacteria</taxon>
        <taxon>Pseudomonadati</taxon>
        <taxon>Pseudomonadota</taxon>
        <taxon>Alphaproteobacteria</taxon>
        <taxon>Hyphomicrobiales</taxon>
        <taxon>Bartonellaceae</taxon>
        <taxon>Bartonella</taxon>
    </lineage>
</organism>
<dbReference type="Proteomes" id="UP001549112">
    <property type="component" value="Unassembled WGS sequence"/>
</dbReference>
<dbReference type="InterPro" id="IPR052702">
    <property type="entry name" value="MscS-like_channel"/>
</dbReference>
<dbReference type="InterPro" id="IPR049278">
    <property type="entry name" value="MS_channel_C"/>
</dbReference>
<dbReference type="SUPFAM" id="SSF82861">
    <property type="entry name" value="Mechanosensitive channel protein MscS (YggB), transmembrane region"/>
    <property type="match status" value="1"/>
</dbReference>
<comment type="caution">
    <text evidence="10">The sequence shown here is derived from an EMBL/GenBank/DDBJ whole genome shotgun (WGS) entry which is preliminary data.</text>
</comment>
<evidence type="ECO:0000256" key="2">
    <source>
        <dbReference type="ARBA" id="ARBA00008017"/>
    </source>
</evidence>
<dbReference type="PANTHER" id="PTHR30347:SF1">
    <property type="entry name" value="MECHANOSENSITIVE CHANNEL MSCK"/>
    <property type="match status" value="1"/>
</dbReference>
<dbReference type="InterPro" id="IPR006685">
    <property type="entry name" value="MscS_channel_2nd"/>
</dbReference>
<name>A0ABV2FN08_9HYPH</name>
<evidence type="ECO:0000256" key="7">
    <source>
        <dbReference type="SAM" id="Phobius"/>
    </source>
</evidence>
<reference evidence="10 11" key="1">
    <citation type="submission" date="2024-06" db="EMBL/GenBank/DDBJ databases">
        <title>Genomic Encyclopedia of Type Strains, Phase IV (KMG-IV): sequencing the most valuable type-strain genomes for metagenomic binning, comparative biology and taxonomic classification.</title>
        <authorList>
            <person name="Goeker M."/>
        </authorList>
    </citation>
    <scope>NUCLEOTIDE SEQUENCE [LARGE SCALE GENOMIC DNA]</scope>
    <source>
        <strain evidence="10 11">DSM 23650</strain>
    </source>
</reference>
<keyword evidence="4 7" id="KW-0812">Transmembrane</keyword>
<comment type="subcellular location">
    <subcellularLocation>
        <location evidence="1">Cell membrane</location>
        <topology evidence="1">Multi-pass membrane protein</topology>
    </subcellularLocation>
</comment>
<evidence type="ECO:0000256" key="5">
    <source>
        <dbReference type="ARBA" id="ARBA00022989"/>
    </source>
</evidence>
<dbReference type="InterPro" id="IPR011066">
    <property type="entry name" value="MscS_channel_C_sf"/>
</dbReference>
<dbReference type="Gene3D" id="2.30.30.60">
    <property type="match status" value="1"/>
</dbReference>
<dbReference type="PROSITE" id="PS01246">
    <property type="entry name" value="UPF0003"/>
    <property type="match status" value="1"/>
</dbReference>
<dbReference type="SUPFAM" id="SSF50182">
    <property type="entry name" value="Sm-like ribonucleoproteins"/>
    <property type="match status" value="1"/>
</dbReference>